<evidence type="ECO:0000313" key="3">
    <source>
        <dbReference type="Proteomes" id="UP001497497"/>
    </source>
</evidence>
<dbReference type="InterPro" id="IPR056264">
    <property type="entry name" value="R2_ABCA1-4-like"/>
</dbReference>
<dbReference type="PANTHER" id="PTHR19229:SF250">
    <property type="entry name" value="ABC TRANSPORTER DOMAIN-CONTAINING PROTEIN-RELATED"/>
    <property type="match status" value="1"/>
</dbReference>
<dbReference type="GO" id="GO:0005319">
    <property type="term" value="F:lipid transporter activity"/>
    <property type="evidence" value="ECO:0007669"/>
    <property type="project" value="TreeGrafter"/>
</dbReference>
<sequence length="129" mass="14832">MRRERTILLTTHYMDEADVMGDRIMIMAEGVVKCAGTPMFLKQIYGTGYQMNVVISEKCNSQSLTSLIRKFIPEAKRKGETSNEIYYLLPDEQMHLLPKLFAELEENMETLHISSFGITATSMEDVFIR</sequence>
<gene>
    <name evidence="2" type="ORF">GSLYS_00019149001</name>
</gene>
<dbReference type="Proteomes" id="UP001497497">
    <property type="component" value="Unassembled WGS sequence"/>
</dbReference>
<accession>A0AAV2IJ57</accession>
<comment type="caution">
    <text evidence="2">The sequence shown here is derived from an EMBL/GenBank/DDBJ whole genome shotgun (WGS) entry which is preliminary data.</text>
</comment>
<dbReference type="PANTHER" id="PTHR19229">
    <property type="entry name" value="ATP-BINDING CASSETTE TRANSPORTER SUBFAMILY A ABCA"/>
    <property type="match status" value="1"/>
</dbReference>
<evidence type="ECO:0000259" key="1">
    <source>
        <dbReference type="Pfam" id="PF23321"/>
    </source>
</evidence>
<keyword evidence="3" id="KW-1185">Reference proteome</keyword>
<dbReference type="InterPro" id="IPR027417">
    <property type="entry name" value="P-loop_NTPase"/>
</dbReference>
<dbReference type="InterPro" id="IPR026082">
    <property type="entry name" value="ABCA"/>
</dbReference>
<organism evidence="2 3">
    <name type="scientific">Lymnaea stagnalis</name>
    <name type="common">Great pond snail</name>
    <name type="synonym">Helix stagnalis</name>
    <dbReference type="NCBI Taxonomy" id="6523"/>
    <lineage>
        <taxon>Eukaryota</taxon>
        <taxon>Metazoa</taxon>
        <taxon>Spiralia</taxon>
        <taxon>Lophotrochozoa</taxon>
        <taxon>Mollusca</taxon>
        <taxon>Gastropoda</taxon>
        <taxon>Heterobranchia</taxon>
        <taxon>Euthyneura</taxon>
        <taxon>Panpulmonata</taxon>
        <taxon>Hygrophila</taxon>
        <taxon>Lymnaeoidea</taxon>
        <taxon>Lymnaeidae</taxon>
        <taxon>Lymnaea</taxon>
    </lineage>
</organism>
<dbReference type="SUPFAM" id="SSF52540">
    <property type="entry name" value="P-loop containing nucleoside triphosphate hydrolases"/>
    <property type="match status" value="1"/>
</dbReference>
<dbReference type="GO" id="GO:0140359">
    <property type="term" value="F:ABC-type transporter activity"/>
    <property type="evidence" value="ECO:0007669"/>
    <property type="project" value="InterPro"/>
</dbReference>
<dbReference type="GO" id="GO:0016020">
    <property type="term" value="C:membrane"/>
    <property type="evidence" value="ECO:0007669"/>
    <property type="project" value="InterPro"/>
</dbReference>
<protein>
    <recommendedName>
        <fullName evidence="1">ABCA1-4-like C-terminal R2 regulatory domain-containing protein</fullName>
    </recommendedName>
</protein>
<proteinExistence type="predicted"/>
<dbReference type="AlphaFoldDB" id="A0AAV2IJ57"/>
<name>A0AAV2IJ57_LYMST</name>
<evidence type="ECO:0000313" key="2">
    <source>
        <dbReference type="EMBL" id="CAL1545772.1"/>
    </source>
</evidence>
<dbReference type="Gene3D" id="3.40.50.300">
    <property type="entry name" value="P-loop containing nucleotide triphosphate hydrolases"/>
    <property type="match status" value="1"/>
</dbReference>
<reference evidence="2 3" key="1">
    <citation type="submission" date="2024-04" db="EMBL/GenBank/DDBJ databases">
        <authorList>
            <consortium name="Genoscope - CEA"/>
            <person name="William W."/>
        </authorList>
    </citation>
    <scope>NUCLEOTIDE SEQUENCE [LARGE SCALE GENOMIC DNA]</scope>
</reference>
<feature type="domain" description="ABCA1-4-like C-terminal R2 regulatory" evidence="1">
    <location>
        <begin position="46"/>
        <end position="118"/>
    </location>
</feature>
<dbReference type="Pfam" id="PF23321">
    <property type="entry name" value="R1_ABCA1"/>
    <property type="match status" value="1"/>
</dbReference>
<dbReference type="EMBL" id="CAXITT010000733">
    <property type="protein sequence ID" value="CAL1545772.1"/>
    <property type="molecule type" value="Genomic_DNA"/>
</dbReference>